<feature type="compositionally biased region" description="Low complexity" evidence="1">
    <location>
        <begin position="36"/>
        <end position="50"/>
    </location>
</feature>
<accession>A0AAD7WSQ7</accession>
<reference evidence="2" key="1">
    <citation type="journal article" date="2023" name="Science">
        <title>Genome structures resolve the early diversification of teleost fishes.</title>
        <authorList>
            <person name="Parey E."/>
            <person name="Louis A."/>
            <person name="Montfort J."/>
            <person name="Bouchez O."/>
            <person name="Roques C."/>
            <person name="Iampietro C."/>
            <person name="Lluch J."/>
            <person name="Castinel A."/>
            <person name="Donnadieu C."/>
            <person name="Desvignes T."/>
            <person name="Floi Bucao C."/>
            <person name="Jouanno E."/>
            <person name="Wen M."/>
            <person name="Mejri S."/>
            <person name="Dirks R."/>
            <person name="Jansen H."/>
            <person name="Henkel C."/>
            <person name="Chen W.J."/>
            <person name="Zahm M."/>
            <person name="Cabau C."/>
            <person name="Klopp C."/>
            <person name="Thompson A.W."/>
            <person name="Robinson-Rechavi M."/>
            <person name="Braasch I."/>
            <person name="Lecointre G."/>
            <person name="Bobe J."/>
            <person name="Postlethwait J.H."/>
            <person name="Berthelot C."/>
            <person name="Roest Crollius H."/>
            <person name="Guiguen Y."/>
        </authorList>
    </citation>
    <scope>NUCLEOTIDE SEQUENCE</scope>
    <source>
        <strain evidence="2">NC1722</strain>
    </source>
</reference>
<protein>
    <submittedName>
        <fullName evidence="2">Uncharacterized protein</fullName>
    </submittedName>
</protein>
<comment type="caution">
    <text evidence="2">The sequence shown here is derived from an EMBL/GenBank/DDBJ whole genome shotgun (WGS) entry which is preliminary data.</text>
</comment>
<name>A0AAD7WSQ7_9TELE</name>
<dbReference type="EMBL" id="JAINUG010000038">
    <property type="protein sequence ID" value="KAJ8407623.1"/>
    <property type="molecule type" value="Genomic_DNA"/>
</dbReference>
<sequence>MWRLRCGLPSGLEIASEVIRTRMDGADKPPTPVESQGKTQQTGLLAGLLTRLRHGDYSSRTRRSSPRNGTDPPPPYPGRALSLKQAAAEPGESGHEPQCPALPFLSAPDPLIMDADKGQGTST</sequence>
<gene>
    <name evidence="2" type="ORF">AAFF_G00274800</name>
</gene>
<feature type="region of interest" description="Disordered" evidence="1">
    <location>
        <begin position="22"/>
        <end position="123"/>
    </location>
</feature>
<keyword evidence="3" id="KW-1185">Reference proteome</keyword>
<organism evidence="2 3">
    <name type="scientific">Aldrovandia affinis</name>
    <dbReference type="NCBI Taxonomy" id="143900"/>
    <lineage>
        <taxon>Eukaryota</taxon>
        <taxon>Metazoa</taxon>
        <taxon>Chordata</taxon>
        <taxon>Craniata</taxon>
        <taxon>Vertebrata</taxon>
        <taxon>Euteleostomi</taxon>
        <taxon>Actinopterygii</taxon>
        <taxon>Neopterygii</taxon>
        <taxon>Teleostei</taxon>
        <taxon>Notacanthiformes</taxon>
        <taxon>Halosauridae</taxon>
        <taxon>Aldrovandia</taxon>
    </lineage>
</organism>
<evidence type="ECO:0000313" key="2">
    <source>
        <dbReference type="EMBL" id="KAJ8407623.1"/>
    </source>
</evidence>
<dbReference type="AlphaFoldDB" id="A0AAD7WSQ7"/>
<proteinExistence type="predicted"/>
<evidence type="ECO:0000313" key="3">
    <source>
        <dbReference type="Proteomes" id="UP001221898"/>
    </source>
</evidence>
<evidence type="ECO:0000256" key="1">
    <source>
        <dbReference type="SAM" id="MobiDB-lite"/>
    </source>
</evidence>
<dbReference type="Proteomes" id="UP001221898">
    <property type="component" value="Unassembled WGS sequence"/>
</dbReference>